<evidence type="ECO:0000313" key="3">
    <source>
        <dbReference type="EMBL" id="PRY14534.1"/>
    </source>
</evidence>
<feature type="region of interest" description="Disordered" evidence="1">
    <location>
        <begin position="23"/>
        <end position="68"/>
    </location>
</feature>
<dbReference type="RefSeq" id="WP_146149391.1">
    <property type="nucleotide sequence ID" value="NZ_PVZF01000006.1"/>
</dbReference>
<organism evidence="3 4">
    <name type="scientific">Kineococcus rhizosphaerae</name>
    <dbReference type="NCBI Taxonomy" id="559628"/>
    <lineage>
        <taxon>Bacteria</taxon>
        <taxon>Bacillati</taxon>
        <taxon>Actinomycetota</taxon>
        <taxon>Actinomycetes</taxon>
        <taxon>Kineosporiales</taxon>
        <taxon>Kineosporiaceae</taxon>
        <taxon>Kineococcus</taxon>
    </lineage>
</organism>
<dbReference type="Proteomes" id="UP000238083">
    <property type="component" value="Unassembled WGS sequence"/>
</dbReference>
<dbReference type="EMBL" id="PVZF01000006">
    <property type="protein sequence ID" value="PRY14534.1"/>
    <property type="molecule type" value="Genomic_DNA"/>
</dbReference>
<keyword evidence="4" id="KW-1185">Reference proteome</keyword>
<evidence type="ECO:0000256" key="2">
    <source>
        <dbReference type="SAM" id="SignalP"/>
    </source>
</evidence>
<accession>A0A2T0R3B1</accession>
<reference evidence="3 4" key="1">
    <citation type="submission" date="2018-03" db="EMBL/GenBank/DDBJ databases">
        <title>Genomic Encyclopedia of Archaeal and Bacterial Type Strains, Phase II (KMG-II): from individual species to whole genera.</title>
        <authorList>
            <person name="Goeker M."/>
        </authorList>
    </citation>
    <scope>NUCLEOTIDE SEQUENCE [LARGE SCALE GENOMIC DNA]</scope>
    <source>
        <strain evidence="3 4">DSM 19711</strain>
    </source>
</reference>
<dbReference type="AlphaFoldDB" id="A0A2T0R3B1"/>
<evidence type="ECO:0000313" key="4">
    <source>
        <dbReference type="Proteomes" id="UP000238083"/>
    </source>
</evidence>
<protein>
    <recommendedName>
        <fullName evidence="5">DUF732 domain-containing protein</fullName>
    </recommendedName>
</protein>
<sequence length="150" mass="15308">MRRHTVLLGIVAVSLAVLPGCSKNADNRQDQPSATVAATDVPSTVTSQPGPTQGQPATDTESPTTLTASPDAAQTTELLAQLNVIAPGLGDDRDQAVTAAALVCQQQARGDDPAMLSSDVGQEFGDRGAALSDEQRRAVAAAIAATFCHS</sequence>
<feature type="compositionally biased region" description="Polar residues" evidence="1">
    <location>
        <begin position="30"/>
        <end position="68"/>
    </location>
</feature>
<comment type="caution">
    <text evidence="3">The sequence shown here is derived from an EMBL/GenBank/DDBJ whole genome shotgun (WGS) entry which is preliminary data.</text>
</comment>
<feature type="chain" id="PRO_5015753085" description="DUF732 domain-containing protein" evidence="2">
    <location>
        <begin position="26"/>
        <end position="150"/>
    </location>
</feature>
<keyword evidence="2" id="KW-0732">Signal</keyword>
<proteinExistence type="predicted"/>
<name>A0A2T0R3B1_9ACTN</name>
<evidence type="ECO:0000256" key="1">
    <source>
        <dbReference type="SAM" id="MobiDB-lite"/>
    </source>
</evidence>
<evidence type="ECO:0008006" key="5">
    <source>
        <dbReference type="Google" id="ProtNLM"/>
    </source>
</evidence>
<feature type="signal peptide" evidence="2">
    <location>
        <begin position="1"/>
        <end position="25"/>
    </location>
</feature>
<gene>
    <name evidence="3" type="ORF">CLV37_10692</name>
</gene>